<feature type="transmembrane region" description="Helical" evidence="1">
    <location>
        <begin position="12"/>
        <end position="35"/>
    </location>
</feature>
<dbReference type="Proteomes" id="UP000593564">
    <property type="component" value="Unassembled WGS sequence"/>
</dbReference>
<evidence type="ECO:0000313" key="3">
    <source>
        <dbReference type="Proteomes" id="UP000593564"/>
    </source>
</evidence>
<keyword evidence="1" id="KW-0472">Membrane</keyword>
<dbReference type="EMBL" id="JACBKZ010000009">
    <property type="protein sequence ID" value="KAF5943286.1"/>
    <property type="molecule type" value="Genomic_DNA"/>
</dbReference>
<sequence length="55" mass="6368">MVTVITSDGNHYNYYITIAITFKNHASIHCLGSLLNKVTKKKKKKKKKEKVIYLN</sequence>
<name>A0A7J7GUW2_CAMSI</name>
<evidence type="ECO:0000313" key="2">
    <source>
        <dbReference type="EMBL" id="KAF5943286.1"/>
    </source>
</evidence>
<keyword evidence="3" id="KW-1185">Reference proteome</keyword>
<gene>
    <name evidence="2" type="ORF">HYC85_020928</name>
</gene>
<reference evidence="3" key="1">
    <citation type="journal article" date="2020" name="Nat. Commun.">
        <title>Genome assembly of wild tea tree DASZ reveals pedigree and selection history of tea varieties.</title>
        <authorList>
            <person name="Zhang W."/>
            <person name="Zhang Y."/>
            <person name="Qiu H."/>
            <person name="Guo Y."/>
            <person name="Wan H."/>
            <person name="Zhang X."/>
            <person name="Scossa F."/>
            <person name="Alseekh S."/>
            <person name="Zhang Q."/>
            <person name="Wang P."/>
            <person name="Xu L."/>
            <person name="Schmidt M.H."/>
            <person name="Jia X."/>
            <person name="Li D."/>
            <person name="Zhu A."/>
            <person name="Guo F."/>
            <person name="Chen W."/>
            <person name="Ni D."/>
            <person name="Usadel B."/>
            <person name="Fernie A.R."/>
            <person name="Wen W."/>
        </authorList>
    </citation>
    <scope>NUCLEOTIDE SEQUENCE [LARGE SCALE GENOMIC DNA]</scope>
    <source>
        <strain evidence="3">cv. G240</strain>
    </source>
</reference>
<protein>
    <submittedName>
        <fullName evidence="2">Uncharacterized protein</fullName>
    </submittedName>
</protein>
<organism evidence="2 3">
    <name type="scientific">Camellia sinensis</name>
    <name type="common">Tea plant</name>
    <name type="synonym">Thea sinensis</name>
    <dbReference type="NCBI Taxonomy" id="4442"/>
    <lineage>
        <taxon>Eukaryota</taxon>
        <taxon>Viridiplantae</taxon>
        <taxon>Streptophyta</taxon>
        <taxon>Embryophyta</taxon>
        <taxon>Tracheophyta</taxon>
        <taxon>Spermatophyta</taxon>
        <taxon>Magnoliopsida</taxon>
        <taxon>eudicotyledons</taxon>
        <taxon>Gunneridae</taxon>
        <taxon>Pentapetalae</taxon>
        <taxon>asterids</taxon>
        <taxon>Ericales</taxon>
        <taxon>Theaceae</taxon>
        <taxon>Camellia</taxon>
    </lineage>
</organism>
<proteinExistence type="predicted"/>
<evidence type="ECO:0000256" key="1">
    <source>
        <dbReference type="SAM" id="Phobius"/>
    </source>
</evidence>
<keyword evidence="1" id="KW-1133">Transmembrane helix</keyword>
<reference evidence="2 3" key="2">
    <citation type="submission" date="2020-07" db="EMBL/GenBank/DDBJ databases">
        <title>Genome assembly of wild tea tree DASZ reveals pedigree and selection history of tea varieties.</title>
        <authorList>
            <person name="Zhang W."/>
        </authorList>
    </citation>
    <scope>NUCLEOTIDE SEQUENCE [LARGE SCALE GENOMIC DNA]</scope>
    <source>
        <strain evidence="3">cv. G240</strain>
        <tissue evidence="2">Leaf</tissue>
    </source>
</reference>
<accession>A0A7J7GUW2</accession>
<keyword evidence="1" id="KW-0812">Transmembrane</keyword>
<dbReference type="AlphaFoldDB" id="A0A7J7GUW2"/>
<comment type="caution">
    <text evidence="2">The sequence shown here is derived from an EMBL/GenBank/DDBJ whole genome shotgun (WGS) entry which is preliminary data.</text>
</comment>